<gene>
    <name evidence="2" type="ORF">RHP80_01145</name>
</gene>
<dbReference type="GeneID" id="67513295"/>
<sequence>MWHLTHNYMLGLAVLIVASIVFYTPLVYAFLKIREQQRNQNKS</sequence>
<evidence type="ECO:0000313" key="3">
    <source>
        <dbReference type="Proteomes" id="UP001256400"/>
    </source>
</evidence>
<proteinExistence type="predicted"/>
<dbReference type="RefSeq" id="WP_004935008.1">
    <property type="nucleotide sequence ID" value="NZ_BBNM01000006.1"/>
</dbReference>
<evidence type="ECO:0000256" key="1">
    <source>
        <dbReference type="SAM" id="Phobius"/>
    </source>
</evidence>
<reference evidence="2" key="1">
    <citation type="submission" date="2023-09" db="EMBL/GenBank/DDBJ databases">
        <title>Acinetobacter soli.</title>
        <authorList>
            <person name="Kim B."/>
            <person name="Kim D."/>
            <person name="Park D."/>
        </authorList>
    </citation>
    <scope>NUCLEOTIDE SEQUENCE</scope>
    <source>
        <strain evidence="2">2023.05</strain>
    </source>
</reference>
<dbReference type="AlphaFoldDB" id="A0AB38YWJ3"/>
<dbReference type="EMBL" id="CP134206">
    <property type="protein sequence ID" value="WND05806.1"/>
    <property type="molecule type" value="Genomic_DNA"/>
</dbReference>
<protein>
    <submittedName>
        <fullName evidence="2">Preprotein translocase subunit YajC</fullName>
    </submittedName>
</protein>
<keyword evidence="1" id="KW-0472">Membrane</keyword>
<keyword evidence="1" id="KW-0812">Transmembrane</keyword>
<accession>A0AB38YWJ3</accession>
<evidence type="ECO:0000313" key="2">
    <source>
        <dbReference type="EMBL" id="WND05806.1"/>
    </source>
</evidence>
<feature type="transmembrane region" description="Helical" evidence="1">
    <location>
        <begin position="12"/>
        <end position="31"/>
    </location>
</feature>
<dbReference type="Proteomes" id="UP001256400">
    <property type="component" value="Chromosome"/>
</dbReference>
<name>A0AB38YWJ3_9GAMM</name>
<keyword evidence="1" id="KW-1133">Transmembrane helix</keyword>
<organism evidence="2 3">
    <name type="scientific">Acinetobacter soli</name>
    <dbReference type="NCBI Taxonomy" id="487316"/>
    <lineage>
        <taxon>Bacteria</taxon>
        <taxon>Pseudomonadati</taxon>
        <taxon>Pseudomonadota</taxon>
        <taxon>Gammaproteobacteria</taxon>
        <taxon>Moraxellales</taxon>
        <taxon>Moraxellaceae</taxon>
        <taxon>Acinetobacter</taxon>
    </lineage>
</organism>